<dbReference type="RefSeq" id="WP_341602929.1">
    <property type="nucleotide sequence ID" value="NZ_JBAKAW010000010.1"/>
</dbReference>
<dbReference type="EMBL" id="JBAKAW010000010">
    <property type="protein sequence ID" value="MEL0655753.1"/>
    <property type="molecule type" value="Genomic_DNA"/>
</dbReference>
<accession>A0ABU9H1T8</accession>
<keyword evidence="2" id="KW-1185">Reference proteome</keyword>
<organism evidence="1 2">
    <name type="scientific">Pseudoalteromonas issachenkonii</name>
    <dbReference type="NCBI Taxonomy" id="152297"/>
    <lineage>
        <taxon>Bacteria</taxon>
        <taxon>Pseudomonadati</taxon>
        <taxon>Pseudomonadota</taxon>
        <taxon>Gammaproteobacteria</taxon>
        <taxon>Alteromonadales</taxon>
        <taxon>Pseudoalteromonadaceae</taxon>
        <taxon>Pseudoalteromonas</taxon>
    </lineage>
</organism>
<gene>
    <name evidence="1" type="ORF">V6257_11970</name>
</gene>
<reference evidence="1 2" key="1">
    <citation type="submission" date="2024-02" db="EMBL/GenBank/DDBJ databases">
        <title>Bacteria isolated from the canopy kelp, Nereocystis luetkeana.</title>
        <authorList>
            <person name="Pfister C.A."/>
            <person name="Younker I.T."/>
            <person name="Light S.H."/>
        </authorList>
    </citation>
    <scope>NUCLEOTIDE SEQUENCE [LARGE SCALE GENOMIC DNA]</scope>
    <source>
        <strain evidence="1 2">TI.1.03</strain>
    </source>
</reference>
<evidence type="ECO:0000313" key="2">
    <source>
        <dbReference type="Proteomes" id="UP001371391"/>
    </source>
</evidence>
<name>A0ABU9H1T8_9GAMM</name>
<evidence type="ECO:0000313" key="1">
    <source>
        <dbReference type="EMBL" id="MEL0655753.1"/>
    </source>
</evidence>
<proteinExistence type="predicted"/>
<evidence type="ECO:0008006" key="3">
    <source>
        <dbReference type="Google" id="ProtNLM"/>
    </source>
</evidence>
<dbReference type="Proteomes" id="UP001371391">
    <property type="component" value="Unassembled WGS sequence"/>
</dbReference>
<comment type="caution">
    <text evidence="1">The sequence shown here is derived from an EMBL/GenBank/DDBJ whole genome shotgun (WGS) entry which is preliminary data.</text>
</comment>
<sequence>MSNNLTPELPIWLTEKNATALASVAQSYWQEIESYLFWWLAQQHSEKAQTAILDLLAWERSINRLPGESLELYGLRVKHAFENATDAGSNVGMEQIFKRLGFGFIQVNERVPGFDWDMVEIAMLEDEFNGKEPLINEVIKQYGRTCRRYFLSAMATVDTTDAIGLVEYDQEVIG</sequence>
<protein>
    <recommendedName>
        <fullName evidence="3">Phage tail protein</fullName>
    </recommendedName>
</protein>